<reference evidence="3" key="1">
    <citation type="journal article" date="2023" name="G3 (Bethesda)">
        <title>A reference genome for the long-term kleptoplast-retaining sea slug Elysia crispata morphotype clarki.</title>
        <authorList>
            <person name="Eastman K.E."/>
            <person name="Pendleton A.L."/>
            <person name="Shaikh M.A."/>
            <person name="Suttiyut T."/>
            <person name="Ogas R."/>
            <person name="Tomko P."/>
            <person name="Gavelis G."/>
            <person name="Widhalm J.R."/>
            <person name="Wisecaver J.H."/>
        </authorList>
    </citation>
    <scope>NUCLEOTIDE SEQUENCE</scope>
    <source>
        <strain evidence="3">ECLA1</strain>
    </source>
</reference>
<evidence type="ECO:0000313" key="3">
    <source>
        <dbReference type="EMBL" id="KAK3783775.1"/>
    </source>
</evidence>
<feature type="compositionally biased region" description="Basic and acidic residues" evidence="1">
    <location>
        <begin position="28"/>
        <end position="67"/>
    </location>
</feature>
<sequence>MLLKLLFFMVFSETLLGGREGETSAPRENVERSNQREGDQQKGVKNEDKRLATGEREQGDHETEKGSQRGNLWEVTGIEFMLAVYGSVIRGHIKPLINTAGQLKCPALDCLTVLTNTSWPLGVVKFDQVYDGGWSIPVLTERRVKLSERVDFDGRVWRHSSRTLDTDRLREG</sequence>
<comment type="caution">
    <text evidence="3">The sequence shown here is derived from an EMBL/GenBank/DDBJ whole genome shotgun (WGS) entry which is preliminary data.</text>
</comment>
<keyword evidence="4" id="KW-1185">Reference proteome</keyword>
<protein>
    <recommendedName>
        <fullName evidence="5">Secreted protein</fullName>
    </recommendedName>
</protein>
<organism evidence="3 4">
    <name type="scientific">Elysia crispata</name>
    <name type="common">lettuce slug</name>
    <dbReference type="NCBI Taxonomy" id="231223"/>
    <lineage>
        <taxon>Eukaryota</taxon>
        <taxon>Metazoa</taxon>
        <taxon>Spiralia</taxon>
        <taxon>Lophotrochozoa</taxon>
        <taxon>Mollusca</taxon>
        <taxon>Gastropoda</taxon>
        <taxon>Heterobranchia</taxon>
        <taxon>Euthyneura</taxon>
        <taxon>Panpulmonata</taxon>
        <taxon>Sacoglossa</taxon>
        <taxon>Placobranchoidea</taxon>
        <taxon>Plakobranchidae</taxon>
        <taxon>Elysia</taxon>
    </lineage>
</organism>
<dbReference type="AlphaFoldDB" id="A0AAE1AA41"/>
<name>A0AAE1AA41_9GAST</name>
<proteinExistence type="predicted"/>
<accession>A0AAE1AA41</accession>
<evidence type="ECO:0008006" key="5">
    <source>
        <dbReference type="Google" id="ProtNLM"/>
    </source>
</evidence>
<evidence type="ECO:0000256" key="2">
    <source>
        <dbReference type="SAM" id="SignalP"/>
    </source>
</evidence>
<gene>
    <name evidence="3" type="ORF">RRG08_063436</name>
</gene>
<keyword evidence="2" id="KW-0732">Signal</keyword>
<feature type="signal peptide" evidence="2">
    <location>
        <begin position="1"/>
        <end position="17"/>
    </location>
</feature>
<dbReference type="EMBL" id="JAWDGP010002355">
    <property type="protein sequence ID" value="KAK3783775.1"/>
    <property type="molecule type" value="Genomic_DNA"/>
</dbReference>
<feature type="chain" id="PRO_5042113045" description="Secreted protein" evidence="2">
    <location>
        <begin position="18"/>
        <end position="172"/>
    </location>
</feature>
<dbReference type="Proteomes" id="UP001283361">
    <property type="component" value="Unassembled WGS sequence"/>
</dbReference>
<evidence type="ECO:0000256" key="1">
    <source>
        <dbReference type="SAM" id="MobiDB-lite"/>
    </source>
</evidence>
<feature type="region of interest" description="Disordered" evidence="1">
    <location>
        <begin position="19"/>
        <end position="68"/>
    </location>
</feature>
<evidence type="ECO:0000313" key="4">
    <source>
        <dbReference type="Proteomes" id="UP001283361"/>
    </source>
</evidence>